<reference evidence="1" key="1">
    <citation type="submission" date="2022-04" db="EMBL/GenBank/DDBJ databases">
        <title>Chromosome-scale genome assembly of Holotrichia oblita Faldermann.</title>
        <authorList>
            <person name="Rongchong L."/>
        </authorList>
    </citation>
    <scope>NUCLEOTIDE SEQUENCE</scope>
    <source>
        <strain evidence="1">81SQS9</strain>
    </source>
</reference>
<sequence length="680" mass="74562">MLAPDTGSMNSHPSDKSPLVRSNIMRRISNIFGKHENRQIGGYTEFGSINVERSETRTLGTFAGVFSPVTLSMFSALIFLRMGYLVGNAGLLVTLLQFIIAYAIVIFTVASICAISTNGAVEGGGAYFMISRTLGPEFGGSIGTLFFFANVVSSALCISGCVEGLIENFGPSGAGMFGKTIVFILSIVCTCLGFTFFSFFYQGPMPVPIPDSNILVHNNMTNITYGNYTGLRSATLTENLFPKYGPDYTAQGELVTFASVFGVLFSGVTGIMAGANMSGELKNPGKSIPRGTLSAMAFTAVIYFGISLLTASTCDRFLLQNNYLYMAGVNVVPVMVAVGLVTATWSAALSNVIGGSRVLEALAKDRIFVNSPRSACPLIDFINDLKKGGLYVLGHVYTEDQDNPNSDLTLDMMPYWLNFVDHMKVKAFIELTVAKTVREGFQHLMRLSGMGAMKPNTVVLGFLDKEQPHDFLTKNGQKQYIDVWPVNLLNPGKNDAFDTTSLFMMQLACIVNMVPQWSKSTLRVCVCDEITPSSFSVDWNLLSHSDKLRNLLKMLRISAELYCVSEWDQVLESQSNDTDSYLRRYMLIHLKNAAMKQNDLIVQISFLFKSISVKETFFCRVNQLLSAHSTDTAVTFVYLPTPTIDDEAAPHYLSMLEFITENLPPTILVHGVSTVTSTTL</sequence>
<dbReference type="Proteomes" id="UP001056778">
    <property type="component" value="Chromosome 3"/>
</dbReference>
<proteinExistence type="predicted"/>
<protein>
    <submittedName>
        <fullName evidence="1">Solute carrier family 12 cation cotransporter</fullName>
    </submittedName>
</protein>
<evidence type="ECO:0000313" key="1">
    <source>
        <dbReference type="EMBL" id="KAI4465797.1"/>
    </source>
</evidence>
<gene>
    <name evidence="1" type="ORF">MML48_3g00005089</name>
</gene>
<name>A0ACB9TGC8_HOLOL</name>
<keyword evidence="2" id="KW-1185">Reference proteome</keyword>
<dbReference type="EMBL" id="CM043017">
    <property type="protein sequence ID" value="KAI4465797.1"/>
    <property type="molecule type" value="Genomic_DNA"/>
</dbReference>
<organism evidence="1 2">
    <name type="scientific">Holotrichia oblita</name>
    <name type="common">Chafer beetle</name>
    <dbReference type="NCBI Taxonomy" id="644536"/>
    <lineage>
        <taxon>Eukaryota</taxon>
        <taxon>Metazoa</taxon>
        <taxon>Ecdysozoa</taxon>
        <taxon>Arthropoda</taxon>
        <taxon>Hexapoda</taxon>
        <taxon>Insecta</taxon>
        <taxon>Pterygota</taxon>
        <taxon>Neoptera</taxon>
        <taxon>Endopterygota</taxon>
        <taxon>Coleoptera</taxon>
        <taxon>Polyphaga</taxon>
        <taxon>Scarabaeiformia</taxon>
        <taxon>Scarabaeidae</taxon>
        <taxon>Melolonthinae</taxon>
        <taxon>Holotrichia</taxon>
    </lineage>
</organism>
<evidence type="ECO:0000313" key="2">
    <source>
        <dbReference type="Proteomes" id="UP001056778"/>
    </source>
</evidence>
<comment type="caution">
    <text evidence="1">The sequence shown here is derived from an EMBL/GenBank/DDBJ whole genome shotgun (WGS) entry which is preliminary data.</text>
</comment>
<accession>A0ACB9TGC8</accession>